<keyword evidence="2" id="KW-1185">Reference proteome</keyword>
<gene>
    <name evidence="1" type="ORF">BV22DRAFT_152890</name>
</gene>
<dbReference type="Proteomes" id="UP000790709">
    <property type="component" value="Unassembled WGS sequence"/>
</dbReference>
<proteinExistence type="predicted"/>
<sequence length="80" mass="9174">MPCAKCEQHCCYRCGEKIQTSNPRAERTRLANLGRQRVPTTWINSNSSDSVLPRWINTLSKKQIDLRLLLFTDAGPLRKS</sequence>
<name>A0ACB8BUD8_9AGAM</name>
<comment type="caution">
    <text evidence="1">The sequence shown here is derived from an EMBL/GenBank/DDBJ whole genome shotgun (WGS) entry which is preliminary data.</text>
</comment>
<protein>
    <submittedName>
        <fullName evidence="1">Uncharacterized protein</fullName>
    </submittedName>
</protein>
<dbReference type="EMBL" id="MU266345">
    <property type="protein sequence ID" value="KAH7929077.1"/>
    <property type="molecule type" value="Genomic_DNA"/>
</dbReference>
<organism evidence="1 2">
    <name type="scientific">Leucogyrophana mollusca</name>
    <dbReference type="NCBI Taxonomy" id="85980"/>
    <lineage>
        <taxon>Eukaryota</taxon>
        <taxon>Fungi</taxon>
        <taxon>Dikarya</taxon>
        <taxon>Basidiomycota</taxon>
        <taxon>Agaricomycotina</taxon>
        <taxon>Agaricomycetes</taxon>
        <taxon>Agaricomycetidae</taxon>
        <taxon>Boletales</taxon>
        <taxon>Boletales incertae sedis</taxon>
        <taxon>Leucogyrophana</taxon>
    </lineage>
</organism>
<evidence type="ECO:0000313" key="1">
    <source>
        <dbReference type="EMBL" id="KAH7929077.1"/>
    </source>
</evidence>
<accession>A0ACB8BUD8</accession>
<reference evidence="1" key="1">
    <citation type="journal article" date="2021" name="New Phytol.">
        <title>Evolutionary innovations through gain and loss of genes in the ectomycorrhizal Boletales.</title>
        <authorList>
            <person name="Wu G."/>
            <person name="Miyauchi S."/>
            <person name="Morin E."/>
            <person name="Kuo A."/>
            <person name="Drula E."/>
            <person name="Varga T."/>
            <person name="Kohler A."/>
            <person name="Feng B."/>
            <person name="Cao Y."/>
            <person name="Lipzen A."/>
            <person name="Daum C."/>
            <person name="Hundley H."/>
            <person name="Pangilinan J."/>
            <person name="Johnson J."/>
            <person name="Barry K."/>
            <person name="LaButti K."/>
            <person name="Ng V."/>
            <person name="Ahrendt S."/>
            <person name="Min B."/>
            <person name="Choi I.G."/>
            <person name="Park H."/>
            <person name="Plett J.M."/>
            <person name="Magnuson J."/>
            <person name="Spatafora J.W."/>
            <person name="Nagy L.G."/>
            <person name="Henrissat B."/>
            <person name="Grigoriev I.V."/>
            <person name="Yang Z.L."/>
            <person name="Xu J."/>
            <person name="Martin F.M."/>
        </authorList>
    </citation>
    <scope>NUCLEOTIDE SEQUENCE</scope>
    <source>
        <strain evidence="1">KUC20120723A-06</strain>
    </source>
</reference>
<evidence type="ECO:0000313" key="2">
    <source>
        <dbReference type="Proteomes" id="UP000790709"/>
    </source>
</evidence>